<dbReference type="Pfam" id="PF01075">
    <property type="entry name" value="Glyco_transf_9"/>
    <property type="match status" value="1"/>
</dbReference>
<dbReference type="InterPro" id="IPR002201">
    <property type="entry name" value="Glyco_trans_9"/>
</dbReference>
<dbReference type="GO" id="GO:0008713">
    <property type="term" value="F:ADP-heptose-lipopolysaccharide heptosyltransferase activity"/>
    <property type="evidence" value="ECO:0007669"/>
    <property type="project" value="TreeGrafter"/>
</dbReference>
<reference evidence="3 4" key="1">
    <citation type="submission" date="2015-07" db="EMBL/GenBank/DDBJ databases">
        <title>Genome sequencing of Kibdelosporangium phytohabitans.</title>
        <authorList>
            <person name="Qin S."/>
            <person name="Xing K."/>
        </authorList>
    </citation>
    <scope>NUCLEOTIDE SEQUENCE [LARGE SCALE GENOMIC DNA]</scope>
    <source>
        <strain evidence="3 4">KLBMP1111</strain>
    </source>
</reference>
<dbReference type="PANTHER" id="PTHR30160:SF1">
    <property type="entry name" value="LIPOPOLYSACCHARIDE 1,2-N-ACETYLGLUCOSAMINETRANSFERASE-RELATED"/>
    <property type="match status" value="1"/>
</dbReference>
<dbReference type="PANTHER" id="PTHR30160">
    <property type="entry name" value="TETRAACYLDISACCHARIDE 4'-KINASE-RELATED"/>
    <property type="match status" value="1"/>
</dbReference>
<evidence type="ECO:0000256" key="1">
    <source>
        <dbReference type="ARBA" id="ARBA00022676"/>
    </source>
</evidence>
<dbReference type="GO" id="GO:0009244">
    <property type="term" value="P:lipopolysaccharide core region biosynthetic process"/>
    <property type="evidence" value="ECO:0007669"/>
    <property type="project" value="TreeGrafter"/>
</dbReference>
<accession>A0A0N9I6X4</accession>
<organism evidence="3 4">
    <name type="scientific">Kibdelosporangium phytohabitans</name>
    <dbReference type="NCBI Taxonomy" id="860235"/>
    <lineage>
        <taxon>Bacteria</taxon>
        <taxon>Bacillati</taxon>
        <taxon>Actinomycetota</taxon>
        <taxon>Actinomycetes</taxon>
        <taxon>Pseudonocardiales</taxon>
        <taxon>Pseudonocardiaceae</taxon>
        <taxon>Kibdelosporangium</taxon>
    </lineage>
</organism>
<keyword evidence="4" id="KW-1185">Reference proteome</keyword>
<keyword evidence="2 3" id="KW-0808">Transferase</keyword>
<dbReference type="KEGG" id="kphy:AOZ06_29620"/>
<gene>
    <name evidence="3" type="ORF">AOZ06_29620</name>
</gene>
<dbReference type="STRING" id="860235.AOZ06_29620"/>
<dbReference type="EMBL" id="CP012752">
    <property type="protein sequence ID" value="ALG10500.1"/>
    <property type="molecule type" value="Genomic_DNA"/>
</dbReference>
<proteinExistence type="predicted"/>
<dbReference type="Gene3D" id="3.40.50.2000">
    <property type="entry name" value="Glycogen Phosphorylase B"/>
    <property type="match status" value="2"/>
</dbReference>
<keyword evidence="1" id="KW-0328">Glycosyltransferase</keyword>
<dbReference type="RefSeq" id="WP_054292403.1">
    <property type="nucleotide sequence ID" value="NZ_CP012752.1"/>
</dbReference>
<sequence>MKAVVVRLDSDGDVLTAGPAVRAVAGRAEVTFLCGPQGRQAADILPGVAEVWQWACPWILADPPDVSTVDITGLVTRLAGFDVALVLTSFHQSPLPMALLLRMAGVRRIAAISTDYPGSLVDHRIRPGIDIDDDQPEPLKALRVAQAAGFTLPLGDNGGLRVRTPPDTGELTGRAPYVVVHPGASVPARAWSPDRCAEAVIALSEAGHRVVVTGAPDEKELTARVAGADALDLGGRTTFPALAGVLAGAEAVVVGNTGPAHLAAAVGTPVVSLFAPVVPASRWAPYGVPVAVLGDQQAACRDTRATQCPLAGHPCLNSITAADVVAAVRRLT</sequence>
<protein>
    <submittedName>
        <fullName evidence="3">Glycosyl transferase</fullName>
    </submittedName>
</protein>
<name>A0A0N9I6X4_9PSEU</name>
<dbReference type="AlphaFoldDB" id="A0A0N9I6X4"/>
<evidence type="ECO:0000256" key="2">
    <source>
        <dbReference type="ARBA" id="ARBA00022679"/>
    </source>
</evidence>
<dbReference type="OrthoDB" id="9783989at2"/>
<dbReference type="InterPro" id="IPR051199">
    <property type="entry name" value="LPS_LOS_Heptosyltrfase"/>
</dbReference>
<dbReference type="SUPFAM" id="SSF53756">
    <property type="entry name" value="UDP-Glycosyltransferase/glycogen phosphorylase"/>
    <property type="match status" value="1"/>
</dbReference>
<dbReference type="CDD" id="cd03789">
    <property type="entry name" value="GT9_LPS_heptosyltransferase"/>
    <property type="match status" value="1"/>
</dbReference>
<dbReference type="GO" id="GO:0005829">
    <property type="term" value="C:cytosol"/>
    <property type="evidence" value="ECO:0007669"/>
    <property type="project" value="TreeGrafter"/>
</dbReference>
<dbReference type="Proteomes" id="UP000063699">
    <property type="component" value="Chromosome"/>
</dbReference>
<evidence type="ECO:0000313" key="3">
    <source>
        <dbReference type="EMBL" id="ALG10500.1"/>
    </source>
</evidence>
<evidence type="ECO:0000313" key="4">
    <source>
        <dbReference type="Proteomes" id="UP000063699"/>
    </source>
</evidence>